<feature type="transmembrane region" description="Helical" evidence="6">
    <location>
        <begin position="151"/>
        <end position="175"/>
    </location>
</feature>
<dbReference type="AlphaFoldDB" id="A0A0S8GE54"/>
<sequence length="294" mass="32152">MSWRRIAQVLLVSAAVIYIVQRIIADASKLLEFDWRLKLGSLAVSYLLLFAAFSGYPVVWWLLLRGMGERLPLGKAFRIWYVSNLGRYVPGKIWQIVGRVELAKDLGVARSTSAASVVYETGLIITSGIIVFGVATVASRDATPFSSVWPIFLVLPFGIVLAHPRVLSAVTNVVLRKVRKPEITLDVGLRWAASVLALYGILWIIQGAGFFFLVRSLTAVSFRWLPQLVGVFAAAWIAGFLSFITPGGLGVREGVMTFLLSLYLPPSISAVVSILSRIWITVGEVVCALVSSKA</sequence>
<keyword evidence="3 6" id="KW-0812">Transmembrane</keyword>
<proteinExistence type="predicted"/>
<evidence type="ECO:0000256" key="2">
    <source>
        <dbReference type="ARBA" id="ARBA00022475"/>
    </source>
</evidence>
<feature type="transmembrane region" description="Helical" evidence="6">
    <location>
        <begin position="224"/>
        <end position="244"/>
    </location>
</feature>
<comment type="subcellular location">
    <subcellularLocation>
        <location evidence="1">Cell membrane</location>
        <topology evidence="1">Multi-pass membrane protein</topology>
    </subcellularLocation>
</comment>
<organism evidence="7 8">
    <name type="scientific">candidate division TA06 bacterium SM23_40</name>
    <dbReference type="NCBI Taxonomy" id="1703774"/>
    <lineage>
        <taxon>Bacteria</taxon>
        <taxon>Bacteria division TA06</taxon>
    </lineage>
</organism>
<dbReference type="GO" id="GO:0005886">
    <property type="term" value="C:plasma membrane"/>
    <property type="evidence" value="ECO:0007669"/>
    <property type="project" value="UniProtKB-SubCell"/>
</dbReference>
<evidence type="ECO:0000256" key="1">
    <source>
        <dbReference type="ARBA" id="ARBA00004651"/>
    </source>
</evidence>
<evidence type="ECO:0000313" key="7">
    <source>
        <dbReference type="EMBL" id="KPK71334.1"/>
    </source>
</evidence>
<evidence type="ECO:0000256" key="6">
    <source>
        <dbReference type="SAM" id="Phobius"/>
    </source>
</evidence>
<feature type="transmembrane region" description="Helical" evidence="6">
    <location>
        <begin position="46"/>
        <end position="64"/>
    </location>
</feature>
<dbReference type="Proteomes" id="UP000051717">
    <property type="component" value="Unassembled WGS sequence"/>
</dbReference>
<evidence type="ECO:0000256" key="4">
    <source>
        <dbReference type="ARBA" id="ARBA00022989"/>
    </source>
</evidence>
<dbReference type="Pfam" id="PF03706">
    <property type="entry name" value="LPG_synthase_TM"/>
    <property type="match status" value="1"/>
</dbReference>
<name>A0A0S8GE54_UNCT6</name>
<feature type="transmembrane region" description="Helical" evidence="6">
    <location>
        <begin position="117"/>
        <end position="139"/>
    </location>
</feature>
<keyword evidence="4 6" id="KW-1133">Transmembrane helix</keyword>
<dbReference type="InterPro" id="IPR022791">
    <property type="entry name" value="L-PG_synthase/AglD"/>
</dbReference>
<keyword evidence="5 6" id="KW-0472">Membrane</keyword>
<evidence type="ECO:0000313" key="8">
    <source>
        <dbReference type="Proteomes" id="UP000051717"/>
    </source>
</evidence>
<reference evidence="7 8" key="1">
    <citation type="journal article" date="2015" name="Microbiome">
        <title>Genomic resolution of linkages in carbon, nitrogen, and sulfur cycling among widespread estuary sediment bacteria.</title>
        <authorList>
            <person name="Baker B.J."/>
            <person name="Lazar C.S."/>
            <person name="Teske A.P."/>
            <person name="Dick G.J."/>
        </authorList>
    </citation>
    <scope>NUCLEOTIDE SEQUENCE [LARGE SCALE GENOMIC DNA]</scope>
    <source>
        <strain evidence="7">SM23_40</strain>
    </source>
</reference>
<feature type="transmembrane region" description="Helical" evidence="6">
    <location>
        <begin position="256"/>
        <end position="280"/>
    </location>
</feature>
<evidence type="ECO:0008006" key="9">
    <source>
        <dbReference type="Google" id="ProtNLM"/>
    </source>
</evidence>
<comment type="caution">
    <text evidence="7">The sequence shown here is derived from an EMBL/GenBank/DDBJ whole genome shotgun (WGS) entry which is preliminary data.</text>
</comment>
<protein>
    <recommendedName>
        <fullName evidence="9">Flippase-like domain-containing protein</fullName>
    </recommendedName>
</protein>
<keyword evidence="2" id="KW-1003">Cell membrane</keyword>
<dbReference type="EMBL" id="LJUI01000004">
    <property type="protein sequence ID" value="KPK71334.1"/>
    <property type="molecule type" value="Genomic_DNA"/>
</dbReference>
<evidence type="ECO:0000256" key="5">
    <source>
        <dbReference type="ARBA" id="ARBA00023136"/>
    </source>
</evidence>
<gene>
    <name evidence="7" type="ORF">AMJ82_01025</name>
</gene>
<evidence type="ECO:0000256" key="3">
    <source>
        <dbReference type="ARBA" id="ARBA00022692"/>
    </source>
</evidence>
<accession>A0A0S8GE54</accession>
<feature type="transmembrane region" description="Helical" evidence="6">
    <location>
        <begin position="187"/>
        <end position="212"/>
    </location>
</feature>